<keyword evidence="1" id="KW-0456">Lyase</keyword>
<sequence length="200" mass="23648">MSFQFEQQIQTSHSPNHSSHWQPAALPEQSFYYFAYGSCMCPVDLKRTLGENTYPYVIGSATLKDYRLGFYRRSLHRNCGVLDIIPFSNSYVEGVLYNLPWRLSELLDEREEVPRNGYRQEYVDVTSRGKIYQKVRTYVVVDKLPQELAPNDWYFQVVLRGALTCGLSEEYCWQLFNHMYQLQQQQKSYLRQNSLNLTHN</sequence>
<dbReference type="InterPro" id="IPR017939">
    <property type="entry name" value="G-Glutamylcylcotransferase"/>
</dbReference>
<name>E0UGH3_GLOV7</name>
<accession>E0UGH3</accession>
<dbReference type="SUPFAM" id="SSF110857">
    <property type="entry name" value="Gamma-glutamyl cyclotransferase-like"/>
    <property type="match status" value="1"/>
</dbReference>
<proteinExistence type="predicted"/>
<dbReference type="PANTHER" id="PTHR12935">
    <property type="entry name" value="GAMMA-GLUTAMYLCYCLOTRANSFERASE"/>
    <property type="match status" value="1"/>
</dbReference>
<evidence type="ECO:0000313" key="3">
    <source>
        <dbReference type="EMBL" id="ADN12068.1"/>
    </source>
</evidence>
<dbReference type="HOGENOM" id="CLU_048475_3_0_3"/>
<dbReference type="KEGG" id="cyj:Cyan7822_0014"/>
<feature type="active site" description="Proton acceptor" evidence="2">
    <location>
        <position position="111"/>
    </location>
</feature>
<dbReference type="Proteomes" id="UP000008206">
    <property type="component" value="Chromosome"/>
</dbReference>
<dbReference type="OrthoDB" id="5401862at2"/>
<dbReference type="Gene3D" id="3.10.490.10">
    <property type="entry name" value="Gamma-glutamyl cyclotransferase-like"/>
    <property type="match status" value="1"/>
</dbReference>
<dbReference type="GO" id="GO:0003839">
    <property type="term" value="F:gamma-glutamylcyclotransferase activity"/>
    <property type="evidence" value="ECO:0007669"/>
    <property type="project" value="InterPro"/>
</dbReference>
<dbReference type="AlphaFoldDB" id="E0UGH3"/>
<dbReference type="STRING" id="497965.Cyan7822_0014"/>
<dbReference type="EMBL" id="CP002198">
    <property type="protein sequence ID" value="ADN12068.1"/>
    <property type="molecule type" value="Genomic_DNA"/>
</dbReference>
<dbReference type="InterPro" id="IPR036568">
    <property type="entry name" value="GGCT-like_sf"/>
</dbReference>
<dbReference type="InterPro" id="IPR013024">
    <property type="entry name" value="GGCT-like"/>
</dbReference>
<gene>
    <name evidence="3" type="ordered locus">Cyan7822_0014</name>
</gene>
<keyword evidence="4" id="KW-1185">Reference proteome</keyword>
<dbReference type="eggNOG" id="COG2105">
    <property type="taxonomic scope" value="Bacteria"/>
</dbReference>
<evidence type="ECO:0000256" key="2">
    <source>
        <dbReference type="PIRSR" id="PIRSR617939-1"/>
    </source>
</evidence>
<dbReference type="RefSeq" id="WP_013320178.1">
    <property type="nucleotide sequence ID" value="NC_014501.1"/>
</dbReference>
<dbReference type="PANTHER" id="PTHR12935:SF0">
    <property type="entry name" value="GAMMA-GLUTAMYLCYCLOTRANSFERASE"/>
    <property type="match status" value="1"/>
</dbReference>
<organism evidence="3 4">
    <name type="scientific">Gloeothece verrucosa (strain PCC 7822)</name>
    <name type="common">Cyanothece sp. (strain PCC 7822)</name>
    <dbReference type="NCBI Taxonomy" id="497965"/>
    <lineage>
        <taxon>Bacteria</taxon>
        <taxon>Bacillati</taxon>
        <taxon>Cyanobacteriota</taxon>
        <taxon>Cyanophyceae</taxon>
        <taxon>Oscillatoriophycideae</taxon>
        <taxon>Chroococcales</taxon>
        <taxon>Aphanothecaceae</taxon>
        <taxon>Gloeothece</taxon>
        <taxon>Gloeothece verrucosa</taxon>
    </lineage>
</organism>
<dbReference type="CDD" id="cd06661">
    <property type="entry name" value="GGCT_like"/>
    <property type="match status" value="1"/>
</dbReference>
<dbReference type="Pfam" id="PF13772">
    <property type="entry name" value="AIG2_2"/>
    <property type="match status" value="1"/>
</dbReference>
<evidence type="ECO:0000313" key="4">
    <source>
        <dbReference type="Proteomes" id="UP000008206"/>
    </source>
</evidence>
<protein>
    <submittedName>
        <fullName evidence="3">AIG2 family protein</fullName>
    </submittedName>
</protein>
<reference evidence="4" key="1">
    <citation type="journal article" date="2011" name="MBio">
        <title>Novel metabolic attributes of the genus Cyanothece, comprising a group of unicellular nitrogen-fixing Cyanobacteria.</title>
        <authorList>
            <person name="Bandyopadhyay A."/>
            <person name="Elvitigala T."/>
            <person name="Welsh E."/>
            <person name="Stockel J."/>
            <person name="Liberton M."/>
            <person name="Min H."/>
            <person name="Sherman L.A."/>
            <person name="Pakrasi H.B."/>
        </authorList>
    </citation>
    <scope>NUCLEOTIDE SEQUENCE [LARGE SCALE GENOMIC DNA]</scope>
    <source>
        <strain evidence="4">PCC 7822</strain>
    </source>
</reference>
<evidence type="ECO:0000256" key="1">
    <source>
        <dbReference type="ARBA" id="ARBA00023239"/>
    </source>
</evidence>